<keyword evidence="2" id="KW-1185">Reference proteome</keyword>
<gene>
    <name evidence="1" type="ORF">BLNAU_4116</name>
</gene>
<evidence type="ECO:0000313" key="2">
    <source>
        <dbReference type="Proteomes" id="UP001281761"/>
    </source>
</evidence>
<accession>A0ABQ9YBD4</accession>
<dbReference type="Proteomes" id="UP001281761">
    <property type="component" value="Unassembled WGS sequence"/>
</dbReference>
<sequence>MKEKEGSNNQTIEIDLKDMVMKILMMMASNLQKMRKGLESILIRKNPTIMTGSPQISKQNLTQSRKDTHHMPHYIDNSVIILDETCIQNRTKNRKNKAIRRKIAEICHFSSDIGRMKA</sequence>
<name>A0ABQ9YBD4_9EUKA</name>
<dbReference type="EMBL" id="JARBJD010000019">
    <property type="protein sequence ID" value="KAK2961029.1"/>
    <property type="molecule type" value="Genomic_DNA"/>
</dbReference>
<comment type="caution">
    <text evidence="1">The sequence shown here is derived from an EMBL/GenBank/DDBJ whole genome shotgun (WGS) entry which is preliminary data.</text>
</comment>
<evidence type="ECO:0008006" key="3">
    <source>
        <dbReference type="Google" id="ProtNLM"/>
    </source>
</evidence>
<protein>
    <recommendedName>
        <fullName evidence="3">Transposase</fullName>
    </recommendedName>
</protein>
<evidence type="ECO:0000313" key="1">
    <source>
        <dbReference type="EMBL" id="KAK2961029.1"/>
    </source>
</evidence>
<organism evidence="1 2">
    <name type="scientific">Blattamonas nauphoetae</name>
    <dbReference type="NCBI Taxonomy" id="2049346"/>
    <lineage>
        <taxon>Eukaryota</taxon>
        <taxon>Metamonada</taxon>
        <taxon>Preaxostyla</taxon>
        <taxon>Oxymonadida</taxon>
        <taxon>Blattamonas</taxon>
    </lineage>
</organism>
<proteinExistence type="predicted"/>
<reference evidence="1 2" key="1">
    <citation type="journal article" date="2022" name="bioRxiv">
        <title>Genomics of Preaxostyla Flagellates Illuminates Evolutionary Transitions and the Path Towards Mitochondrial Loss.</title>
        <authorList>
            <person name="Novak L.V.F."/>
            <person name="Treitli S.C."/>
            <person name="Pyrih J."/>
            <person name="Halakuc P."/>
            <person name="Pipaliya S.V."/>
            <person name="Vacek V."/>
            <person name="Brzon O."/>
            <person name="Soukal P."/>
            <person name="Eme L."/>
            <person name="Dacks J.B."/>
            <person name="Karnkowska A."/>
            <person name="Elias M."/>
            <person name="Hampl V."/>
        </authorList>
    </citation>
    <scope>NUCLEOTIDE SEQUENCE [LARGE SCALE GENOMIC DNA]</scope>
    <source>
        <strain evidence="1">NAU3</strain>
        <tissue evidence="1">Gut</tissue>
    </source>
</reference>